<organism evidence="2 3">
    <name type="scientific">Murimonas intestini</name>
    <dbReference type="NCBI Taxonomy" id="1337051"/>
    <lineage>
        <taxon>Bacteria</taxon>
        <taxon>Bacillati</taxon>
        <taxon>Bacillota</taxon>
        <taxon>Clostridia</taxon>
        <taxon>Lachnospirales</taxon>
        <taxon>Lachnospiraceae</taxon>
        <taxon>Murimonas</taxon>
    </lineage>
</organism>
<dbReference type="EMBL" id="QGGY01000001">
    <property type="protein sequence ID" value="PWJ78800.1"/>
    <property type="molecule type" value="Genomic_DNA"/>
</dbReference>
<sequence>MRERFAKGFNLYKVFWIFMVGGVLGCIVETIWCYFAFGELSSRTSNVFLPFSTVWGLGCALFSVFLHNSKDSRTWVVFIKGYLLGGVFEFLCGWVCQIALGVTFWDYTGLPLSIGNYVNLIFCAFWGLVAIAWVKWVYPFFTRMIEKIPKKTGVILTWIMVCFMIVTASISGTALLRMSARSANKPPRNVVERSLDKYYPDTVLMKYFPKMKPV</sequence>
<accession>A0AB73T9F5</accession>
<dbReference type="Pfam" id="PF06541">
    <property type="entry name" value="ABC_trans_CmpB"/>
    <property type="match status" value="1"/>
</dbReference>
<dbReference type="AlphaFoldDB" id="A0AB73T9F5"/>
<evidence type="ECO:0000256" key="1">
    <source>
        <dbReference type="SAM" id="Phobius"/>
    </source>
</evidence>
<keyword evidence="1" id="KW-0812">Transmembrane</keyword>
<dbReference type="RefSeq" id="WP_109624245.1">
    <property type="nucleotide sequence ID" value="NZ_JANKBI010000001.1"/>
</dbReference>
<dbReference type="InterPro" id="IPR010540">
    <property type="entry name" value="CmpB_TMEM229"/>
</dbReference>
<feature type="transmembrane region" description="Helical" evidence="1">
    <location>
        <begin position="117"/>
        <end position="141"/>
    </location>
</feature>
<name>A0AB73T9F5_9FIRM</name>
<proteinExistence type="predicted"/>
<feature type="transmembrane region" description="Helical" evidence="1">
    <location>
        <begin position="153"/>
        <end position="176"/>
    </location>
</feature>
<evidence type="ECO:0000313" key="3">
    <source>
        <dbReference type="Proteomes" id="UP000245412"/>
    </source>
</evidence>
<keyword evidence="1" id="KW-0472">Membrane</keyword>
<evidence type="ECO:0000313" key="2">
    <source>
        <dbReference type="EMBL" id="PWJ78800.1"/>
    </source>
</evidence>
<feature type="transmembrane region" description="Helical" evidence="1">
    <location>
        <begin position="81"/>
        <end position="105"/>
    </location>
</feature>
<keyword evidence="3" id="KW-1185">Reference proteome</keyword>
<dbReference type="Proteomes" id="UP000245412">
    <property type="component" value="Unassembled WGS sequence"/>
</dbReference>
<comment type="caution">
    <text evidence="2">The sequence shown here is derived from an EMBL/GenBank/DDBJ whole genome shotgun (WGS) entry which is preliminary data.</text>
</comment>
<keyword evidence="1" id="KW-1133">Transmembrane helix</keyword>
<gene>
    <name evidence="2" type="ORF">C7383_101169</name>
</gene>
<protein>
    <submittedName>
        <fullName evidence="2">ABC transporter type IV</fullName>
    </submittedName>
</protein>
<feature type="transmembrane region" description="Helical" evidence="1">
    <location>
        <begin position="12"/>
        <end position="37"/>
    </location>
</feature>
<feature type="transmembrane region" description="Helical" evidence="1">
    <location>
        <begin position="49"/>
        <end position="69"/>
    </location>
</feature>
<reference evidence="2 3" key="1">
    <citation type="submission" date="2018-05" db="EMBL/GenBank/DDBJ databases">
        <authorList>
            <person name="Goeker M."/>
            <person name="Huntemann M."/>
            <person name="Clum A."/>
            <person name="Pillay M."/>
            <person name="Palaniappan K."/>
            <person name="Varghese N."/>
            <person name="Mikhailova N."/>
            <person name="Stamatis D."/>
            <person name="Reddy T."/>
            <person name="Daum C."/>
            <person name="Shapiro N."/>
            <person name="Ivanova N."/>
            <person name="Kyrpides N."/>
            <person name="Woyke T."/>
        </authorList>
    </citation>
    <scope>NUCLEOTIDE SEQUENCE [LARGE SCALE GENOMIC DNA]</scope>
    <source>
        <strain evidence="2 3">DSM 26524</strain>
    </source>
</reference>
<dbReference type="PROSITE" id="PS51257">
    <property type="entry name" value="PROKAR_LIPOPROTEIN"/>
    <property type="match status" value="1"/>
</dbReference>